<accession>A0A3P3WCN3</accession>
<keyword evidence="3" id="KW-1185">Reference proteome</keyword>
<dbReference type="AlphaFoldDB" id="A0A3P3WCN3"/>
<reference evidence="2 3" key="1">
    <citation type="submission" date="2018-11" db="EMBL/GenBank/DDBJ databases">
        <title>Flavobacterium sp. nov., YIM 102600 draft genome.</title>
        <authorList>
            <person name="Li G."/>
            <person name="Jiang Y."/>
        </authorList>
    </citation>
    <scope>NUCLEOTIDE SEQUENCE [LARGE SCALE GENOMIC DNA]</scope>
    <source>
        <strain evidence="2 3">YIM 102600</strain>
    </source>
</reference>
<proteinExistence type="predicted"/>
<dbReference type="RefSeq" id="WP_125011958.1">
    <property type="nucleotide sequence ID" value="NZ_RQVR01000004.1"/>
</dbReference>
<evidence type="ECO:0000256" key="1">
    <source>
        <dbReference type="SAM" id="Phobius"/>
    </source>
</evidence>
<evidence type="ECO:0000313" key="2">
    <source>
        <dbReference type="EMBL" id="RRJ92915.1"/>
    </source>
</evidence>
<comment type="caution">
    <text evidence="2">The sequence shown here is derived from an EMBL/GenBank/DDBJ whole genome shotgun (WGS) entry which is preliminary data.</text>
</comment>
<keyword evidence="1" id="KW-0472">Membrane</keyword>
<name>A0A3P3WCN3_9FLAO</name>
<keyword evidence="1" id="KW-0812">Transmembrane</keyword>
<dbReference type="Proteomes" id="UP000271937">
    <property type="component" value="Unassembled WGS sequence"/>
</dbReference>
<feature type="transmembrane region" description="Helical" evidence="1">
    <location>
        <begin position="7"/>
        <end position="26"/>
    </location>
</feature>
<feature type="transmembrane region" description="Helical" evidence="1">
    <location>
        <begin position="38"/>
        <end position="60"/>
    </location>
</feature>
<sequence>MFSQGQIVFAISFIIVFVIAMIYTYRKDLKLHKVFYKGSLWILLGFLAFIGLLFVIKVYLRH</sequence>
<protein>
    <submittedName>
        <fullName evidence="2">Uncharacterized protein</fullName>
    </submittedName>
</protein>
<keyword evidence="1" id="KW-1133">Transmembrane helix</keyword>
<gene>
    <name evidence="2" type="ORF">EG849_04825</name>
</gene>
<dbReference type="EMBL" id="RQVR01000004">
    <property type="protein sequence ID" value="RRJ92915.1"/>
    <property type="molecule type" value="Genomic_DNA"/>
</dbReference>
<evidence type="ECO:0000313" key="3">
    <source>
        <dbReference type="Proteomes" id="UP000271937"/>
    </source>
</evidence>
<organism evidence="2 3">
    <name type="scientific">Flavobacterium macacae</name>
    <dbReference type="NCBI Taxonomy" id="2488993"/>
    <lineage>
        <taxon>Bacteria</taxon>
        <taxon>Pseudomonadati</taxon>
        <taxon>Bacteroidota</taxon>
        <taxon>Flavobacteriia</taxon>
        <taxon>Flavobacteriales</taxon>
        <taxon>Flavobacteriaceae</taxon>
        <taxon>Flavobacterium</taxon>
    </lineage>
</organism>